<dbReference type="InterPro" id="IPR002677">
    <property type="entry name" value="Ribosomal_bL32"/>
</dbReference>
<dbReference type="EMBL" id="LMYN01000018">
    <property type="protein sequence ID" value="KSA02873.1"/>
    <property type="molecule type" value="Genomic_DNA"/>
</dbReference>
<evidence type="ECO:0000256" key="2">
    <source>
        <dbReference type="ARBA" id="ARBA00008560"/>
    </source>
</evidence>
<evidence type="ECO:0000256" key="7">
    <source>
        <dbReference type="ARBA" id="ARBA00039935"/>
    </source>
</evidence>
<evidence type="ECO:0000256" key="5">
    <source>
        <dbReference type="ARBA" id="ARBA00023128"/>
    </source>
</evidence>
<comment type="caution">
    <text evidence="8">The sequence shown here is derived from an EMBL/GenBank/DDBJ whole genome shotgun (WGS) entry which is preliminary data.</text>
</comment>
<dbReference type="PANTHER" id="PTHR21026:SF2">
    <property type="entry name" value="LARGE RIBOSOMAL SUBUNIT PROTEIN BL32M"/>
    <property type="match status" value="1"/>
</dbReference>
<protein>
    <recommendedName>
        <fullName evidence="7">Large ribosomal subunit protein bL32m</fullName>
    </recommendedName>
</protein>
<dbReference type="AlphaFoldDB" id="A0A0V1Q330"/>
<evidence type="ECO:0000313" key="8">
    <source>
        <dbReference type="EMBL" id="KSA02873.1"/>
    </source>
</evidence>
<gene>
    <name evidence="8" type="ORF">AC631_01353</name>
</gene>
<dbReference type="RefSeq" id="XP_015468975.1">
    <property type="nucleotide sequence ID" value="XM_015610183.1"/>
</dbReference>
<dbReference type="Proteomes" id="UP000054251">
    <property type="component" value="Unassembled WGS sequence"/>
</dbReference>
<comment type="similarity">
    <text evidence="2">Belongs to the bacterial ribosomal protein bL32 family.</text>
</comment>
<dbReference type="InterPro" id="IPR011332">
    <property type="entry name" value="Ribosomal_zn-bd"/>
</dbReference>
<dbReference type="SUPFAM" id="SSF57829">
    <property type="entry name" value="Zn-binding ribosomal proteins"/>
    <property type="match status" value="1"/>
</dbReference>
<keyword evidence="9" id="KW-1185">Reference proteome</keyword>
<keyword evidence="3" id="KW-0809">Transit peptide</keyword>
<reference evidence="8 9" key="1">
    <citation type="submission" date="2015-11" db="EMBL/GenBank/DDBJ databases">
        <title>The genome of Debaryomyces fabryi.</title>
        <authorList>
            <person name="Tafer H."/>
            <person name="Lopandic K."/>
        </authorList>
    </citation>
    <scope>NUCLEOTIDE SEQUENCE [LARGE SCALE GENOMIC DNA]</scope>
    <source>
        <strain evidence="8 9">CBS 789</strain>
    </source>
</reference>
<keyword evidence="6" id="KW-0687">Ribonucleoprotein</keyword>
<organism evidence="8 9">
    <name type="scientific">Debaryomyces fabryi</name>
    <dbReference type="NCBI Taxonomy" id="58627"/>
    <lineage>
        <taxon>Eukaryota</taxon>
        <taxon>Fungi</taxon>
        <taxon>Dikarya</taxon>
        <taxon>Ascomycota</taxon>
        <taxon>Saccharomycotina</taxon>
        <taxon>Pichiomycetes</taxon>
        <taxon>Debaryomycetaceae</taxon>
        <taxon>Debaryomyces</taxon>
    </lineage>
</organism>
<evidence type="ECO:0000256" key="3">
    <source>
        <dbReference type="ARBA" id="ARBA00022946"/>
    </source>
</evidence>
<dbReference type="GO" id="GO:0003735">
    <property type="term" value="F:structural constituent of ribosome"/>
    <property type="evidence" value="ECO:0007669"/>
    <property type="project" value="InterPro"/>
</dbReference>
<dbReference type="InterPro" id="IPR051991">
    <property type="entry name" value="Mitoribosomal_protein_bL32"/>
</dbReference>
<proteinExistence type="inferred from homology"/>
<comment type="subcellular location">
    <subcellularLocation>
        <location evidence="1">Mitochondrion</location>
    </subcellularLocation>
</comment>
<accession>A0A0V1Q330</accession>
<name>A0A0V1Q330_9ASCO</name>
<evidence type="ECO:0000313" key="9">
    <source>
        <dbReference type="Proteomes" id="UP000054251"/>
    </source>
</evidence>
<dbReference type="GeneID" id="26838362"/>
<keyword evidence="5" id="KW-0496">Mitochondrion</keyword>
<sequence length="194" mass="22444">MSLAFRLGAAPSLSGGWMGLLPRVPSISIRIPNPFQTHETMQNDRRLQELKEKIENNNGEAPFMIDNGMILRAVPKKKPSYRRTRQKLYAPGDKQIKHLDNLGRCPACGHVKRSHFMCMHCFAEIKSFLKMKKKATQEPVEAPQANLDPIDEKIVYPGKHESEYQRRLKKKDWIPVREEPLMFNAEQLKNPKKQ</sequence>
<keyword evidence="4" id="KW-0689">Ribosomal protein</keyword>
<evidence type="ECO:0000256" key="1">
    <source>
        <dbReference type="ARBA" id="ARBA00004173"/>
    </source>
</evidence>
<dbReference type="GO" id="GO:0006412">
    <property type="term" value="P:translation"/>
    <property type="evidence" value="ECO:0007669"/>
    <property type="project" value="InterPro"/>
</dbReference>
<dbReference type="Pfam" id="PF01783">
    <property type="entry name" value="Ribosomal_L32p"/>
    <property type="match status" value="1"/>
</dbReference>
<evidence type="ECO:0000256" key="6">
    <source>
        <dbReference type="ARBA" id="ARBA00023274"/>
    </source>
</evidence>
<dbReference type="GO" id="GO:0005762">
    <property type="term" value="C:mitochondrial large ribosomal subunit"/>
    <property type="evidence" value="ECO:0007669"/>
    <property type="project" value="TreeGrafter"/>
</dbReference>
<dbReference type="OrthoDB" id="2014905at2759"/>
<dbReference type="PANTHER" id="PTHR21026">
    <property type="entry name" value="39S RIBOSOMAL PROTEIN L32, MITOCHONDRIAL"/>
    <property type="match status" value="1"/>
</dbReference>
<evidence type="ECO:0000256" key="4">
    <source>
        <dbReference type="ARBA" id="ARBA00022980"/>
    </source>
</evidence>